<dbReference type="Pfam" id="PF26253">
    <property type="entry name" value="RdRP_head"/>
    <property type="match status" value="1"/>
</dbReference>
<keyword evidence="2 8" id="KW-0696">RNA-directed RNA polymerase</keyword>
<comment type="catalytic activity">
    <reaction evidence="7 8">
        <text>RNA(n) + a ribonucleoside 5'-triphosphate = RNA(n+1) + diphosphate</text>
        <dbReference type="Rhea" id="RHEA:21248"/>
        <dbReference type="Rhea" id="RHEA-COMP:14527"/>
        <dbReference type="Rhea" id="RHEA-COMP:17342"/>
        <dbReference type="ChEBI" id="CHEBI:33019"/>
        <dbReference type="ChEBI" id="CHEBI:61557"/>
        <dbReference type="ChEBI" id="CHEBI:140395"/>
        <dbReference type="EC" id="2.7.7.48"/>
    </reaction>
</comment>
<organism evidence="12 13">
    <name type="scientific">Emydomyces testavorans</name>
    <dbReference type="NCBI Taxonomy" id="2070801"/>
    <lineage>
        <taxon>Eukaryota</taxon>
        <taxon>Fungi</taxon>
        <taxon>Dikarya</taxon>
        <taxon>Ascomycota</taxon>
        <taxon>Pezizomycotina</taxon>
        <taxon>Eurotiomycetes</taxon>
        <taxon>Eurotiomycetidae</taxon>
        <taxon>Onygenales</taxon>
        <taxon>Nannizziopsiaceae</taxon>
        <taxon>Emydomyces</taxon>
    </lineage>
</organism>
<evidence type="ECO:0000256" key="7">
    <source>
        <dbReference type="ARBA" id="ARBA00048744"/>
    </source>
</evidence>
<evidence type="ECO:0000256" key="9">
    <source>
        <dbReference type="SAM" id="MobiDB-lite"/>
    </source>
</evidence>
<evidence type="ECO:0000313" key="13">
    <source>
        <dbReference type="Proteomes" id="UP001219355"/>
    </source>
</evidence>
<evidence type="ECO:0000259" key="10">
    <source>
        <dbReference type="Pfam" id="PF05183"/>
    </source>
</evidence>
<dbReference type="Proteomes" id="UP001219355">
    <property type="component" value="Chromosome 2"/>
</dbReference>
<dbReference type="GO" id="GO:0030422">
    <property type="term" value="P:siRNA processing"/>
    <property type="evidence" value="ECO:0007669"/>
    <property type="project" value="TreeGrafter"/>
</dbReference>
<feature type="domain" description="RDRP C-terminal head" evidence="11">
    <location>
        <begin position="1045"/>
        <end position="1189"/>
    </location>
</feature>
<sequence length="1395" mass="158684">MSDQQRASHLFAPWTSWESLTVNVSGLPAAISTFTLWRSFKVYGSIEYIEIFEDSKGRREGRGKIRFRPPPREVFCPNQTHILKLDSGQRCVLSVHIDPRRPSNQIPSPINPDIMYPTSTVSYQFIYPFQVERAKADHLKSIPVGQLDFGTLTEKNAMLSLRAIDSSRMGQTHFTADFSRREISVSFQLSVNDRASLVYSYRFRIPFIHLARILQVKDLEDSSFVIVLDSPPIYHRRLNDLTVTFSDTENIWRASDTWFRQTDIPYSQIEVAQAPLSLRRWTTFRLTFRNSEGNNVNKLETLQRMCTDFNVEVHEAPEFEVKTKPGVTAAWKWIDPPNHGSKRTTSLQDLAEEDYIPLPFAVRYQLEVCLSHGFLNEYTMDKQFVTTLATLGETKATELLEHVASEKVVYYDPMRIFDILFVNPATSRRIPKYCCYMRTARVTPSTVYFGTPSVDISNRVIRHYIEYVDRFLRVRFTDEKYEGKINSSYNNTMDAVFTRIKRTMMNGIILGDRHYEFLAFGNSQFREHGAYFFASLPHLTAANIRAWMGHFSDIKEIAKHAARLGQCFSTTRAVTGCPVQIREIEDVERNGYTFSDGVGRISRFLAQMVVSEFKITTPCGEPPSVFQFRLGGCKGILTVSPEARRREVHIRKSQYKFPAIHNGLEIIRHSQFSMASLNRQLIVVLSALEVPDEAFLKKLRVMLGNIELAMTSETQAIHLLQKYIDPNQMTLVLAEMVQDGFQKSKEPFVTSLLELWRAWQIKYLKEKAKIIIEDGACLFGCLDETKTLKGFFNDKVPSADASYEEKLDCLPEIFVQISRADNGGKYEVIQGPCIIARNPSLHPGDIRVVKAVDVPALHHLKDVVVFPQTGDRDLPSMCSGGDLDGDDYLVIWDQDLLPDDWFREPMDYASSAKPHRLSRDVTVNDITSFFVTYIKNDRLAQIAHAHLAWADYLDRGVNDQKCMRLAELHSAAVDYNKTGIAAKMSKDLAPRKWPHFMEKKHKPKEAQYISRKILGQLYDIVERVDYRPKLEAAFDDRILNSSIGTSQELLGVAAELKVLYDTDMRRIMAQHEIDTEFEVWSTFVLSHANMSKDYKFHEEIGQISSALRERFRSLCFEKAHGKDFEHLAPLAVAMYKVTCNEMTEALAKTKARYGESEDNSNLRPWLNREEKLPLISFPWLLQPVLGKIVNQHYDPACIEEVGLWCGQASFKKHREGSAQRSTASTHDVETAGGIQHAGEVLELFQGLDYDPWSGLGEAFDMPEECARDISDLVETPSENKDSASKHSSQLIDTGEESCTPSSPIQSSPSPITNLMDIIDQSINKGTALTSELATTEGPRLSRNRQAQVEEKLAGGSPAFSGEAFYVDEDEVKDIIEQEGDIKPSAIDRLEALLGM</sequence>
<evidence type="ECO:0000256" key="5">
    <source>
        <dbReference type="ARBA" id="ARBA00022884"/>
    </source>
</evidence>
<reference evidence="12" key="1">
    <citation type="submission" date="2023-03" db="EMBL/GenBank/DDBJ databases">
        <title>Emydomyces testavorans Genome Sequence.</title>
        <authorList>
            <person name="Hoyer L."/>
        </authorList>
    </citation>
    <scope>NUCLEOTIDE SEQUENCE</scope>
    <source>
        <strain evidence="12">16-2883</strain>
    </source>
</reference>
<evidence type="ECO:0000256" key="3">
    <source>
        <dbReference type="ARBA" id="ARBA00022679"/>
    </source>
</evidence>
<dbReference type="CDD" id="cd00590">
    <property type="entry name" value="RRM_SF"/>
    <property type="match status" value="1"/>
</dbReference>
<protein>
    <recommendedName>
        <fullName evidence="8">RNA-dependent RNA polymerase</fullName>
        <ecNumber evidence="8">2.7.7.48</ecNumber>
    </recommendedName>
</protein>
<keyword evidence="6" id="KW-0943">RNA-mediated gene silencing</keyword>
<proteinExistence type="inferred from homology"/>
<evidence type="ECO:0000256" key="4">
    <source>
        <dbReference type="ARBA" id="ARBA00022695"/>
    </source>
</evidence>
<feature type="compositionally biased region" description="Low complexity" evidence="9">
    <location>
        <begin position="1300"/>
        <end position="1309"/>
    </location>
</feature>
<evidence type="ECO:0000313" key="12">
    <source>
        <dbReference type="EMBL" id="WEW57495.1"/>
    </source>
</evidence>
<dbReference type="GO" id="GO:0031380">
    <property type="term" value="C:nuclear RNA-directed RNA polymerase complex"/>
    <property type="evidence" value="ECO:0007669"/>
    <property type="project" value="TreeGrafter"/>
</dbReference>
<dbReference type="EMBL" id="CP120628">
    <property type="protein sequence ID" value="WEW57495.1"/>
    <property type="molecule type" value="Genomic_DNA"/>
</dbReference>
<keyword evidence="4 8" id="KW-0548">Nucleotidyltransferase</keyword>
<dbReference type="GO" id="GO:0003723">
    <property type="term" value="F:RNA binding"/>
    <property type="evidence" value="ECO:0007669"/>
    <property type="project" value="UniProtKB-KW"/>
</dbReference>
<feature type="compositionally biased region" description="Polar residues" evidence="9">
    <location>
        <begin position="1285"/>
        <end position="1299"/>
    </location>
</feature>
<feature type="region of interest" description="Disordered" evidence="9">
    <location>
        <begin position="1274"/>
        <end position="1309"/>
    </location>
</feature>
<dbReference type="InterPro" id="IPR007855">
    <property type="entry name" value="RDRP"/>
</dbReference>
<dbReference type="EC" id="2.7.7.48" evidence="8"/>
<dbReference type="PANTHER" id="PTHR23079:SF55">
    <property type="entry name" value="RNA-DIRECTED RNA POLYMERASE"/>
    <property type="match status" value="1"/>
</dbReference>
<evidence type="ECO:0000259" key="11">
    <source>
        <dbReference type="Pfam" id="PF26253"/>
    </source>
</evidence>
<name>A0AAF0DF88_9EURO</name>
<evidence type="ECO:0000256" key="1">
    <source>
        <dbReference type="ARBA" id="ARBA00005762"/>
    </source>
</evidence>
<gene>
    <name evidence="12" type="ORF">PRK78_002962</name>
</gene>
<evidence type="ECO:0000256" key="8">
    <source>
        <dbReference type="RuleBase" id="RU363098"/>
    </source>
</evidence>
<dbReference type="GO" id="GO:0003968">
    <property type="term" value="F:RNA-directed RNA polymerase activity"/>
    <property type="evidence" value="ECO:0007669"/>
    <property type="project" value="UniProtKB-KW"/>
</dbReference>
<evidence type="ECO:0000256" key="2">
    <source>
        <dbReference type="ARBA" id="ARBA00022484"/>
    </source>
</evidence>
<dbReference type="PANTHER" id="PTHR23079">
    <property type="entry name" value="RNA-DEPENDENT RNA POLYMERASE"/>
    <property type="match status" value="1"/>
</dbReference>
<accession>A0AAF0DF88</accession>
<keyword evidence="5 8" id="KW-0694">RNA-binding</keyword>
<comment type="similarity">
    <text evidence="1 8">Belongs to the RdRP family.</text>
</comment>
<evidence type="ECO:0000256" key="6">
    <source>
        <dbReference type="ARBA" id="ARBA00023158"/>
    </source>
</evidence>
<keyword evidence="13" id="KW-1185">Reference proteome</keyword>
<dbReference type="InterPro" id="IPR058752">
    <property type="entry name" value="RDRP_C_head"/>
</dbReference>
<dbReference type="Pfam" id="PF05183">
    <property type="entry name" value="RdRP"/>
    <property type="match status" value="1"/>
</dbReference>
<dbReference type="InterPro" id="IPR057596">
    <property type="entry name" value="RDRP_core"/>
</dbReference>
<keyword evidence="3 8" id="KW-0808">Transferase</keyword>
<feature type="domain" description="RDRP core" evidence="10">
    <location>
        <begin position="442"/>
        <end position="1019"/>
    </location>
</feature>